<accession>A0ABY5S8R4</accession>
<dbReference type="PANTHER" id="PTHR18964">
    <property type="entry name" value="ROK (REPRESSOR, ORF, KINASE) FAMILY"/>
    <property type="match status" value="1"/>
</dbReference>
<evidence type="ECO:0000313" key="5">
    <source>
        <dbReference type="EMBL" id="UVI30109.1"/>
    </source>
</evidence>
<dbReference type="InterPro" id="IPR036390">
    <property type="entry name" value="WH_DNA-bd_sf"/>
</dbReference>
<gene>
    <name evidence="5" type="ORF">L1F29_32860</name>
</gene>
<keyword evidence="3" id="KW-0119">Carbohydrate metabolism</keyword>
<dbReference type="Pfam" id="PF09339">
    <property type="entry name" value="HTH_IclR"/>
    <property type="match status" value="1"/>
</dbReference>
<evidence type="ECO:0000256" key="2">
    <source>
        <dbReference type="ARBA" id="ARBA00006479"/>
    </source>
</evidence>
<comment type="similarity">
    <text evidence="2">Belongs to the ROK (NagC/XylR) family.</text>
</comment>
<name>A0ABY5S8R4_9BACL</name>
<dbReference type="Proteomes" id="UP001057877">
    <property type="component" value="Chromosome"/>
</dbReference>
<dbReference type="EMBL" id="CP091430">
    <property type="protein sequence ID" value="UVI30109.1"/>
    <property type="molecule type" value="Genomic_DNA"/>
</dbReference>
<sequence length="386" mass="42171">MKKHDQDVMKRHNRRTVFELIKKHHPLSRADIAKRTGMSPTTVSRIAFELMEQGYLSESDQAAASTGLGRKSTLIGLVNTAVLSVGIELDRHRASIGILDLQGSVLCTCKLARQAEESPEETISRISAAIEELVQRNAVDRTRIIGIGIGLPGIINNDKGDVVFSVQLGWKNVRLAERLTELTGIRTAVDNELKAKALAEHLKGAAVGSRRTAILGLGSGVGSALILEGEVYRGGMNSAGEIGHITVDPGGMMCECGKAGCLQTFINIRSLLSEAGKVRRVHKIEEIFAAREAGERWAVHLIERALTYMAIAINNLVCMYNPDSVILCGELPDKFPEIYGEIEALCSSHIVWEPLRGSFRIHRSELSEWGVVIGSGLLSQNRFFQL</sequence>
<dbReference type="PROSITE" id="PS01125">
    <property type="entry name" value="ROK"/>
    <property type="match status" value="1"/>
</dbReference>
<dbReference type="SUPFAM" id="SSF53067">
    <property type="entry name" value="Actin-like ATPase domain"/>
    <property type="match status" value="1"/>
</dbReference>
<keyword evidence="3" id="KW-0859">Xylose metabolism</keyword>
<protein>
    <submittedName>
        <fullName evidence="5">ROK family protein</fullName>
    </submittedName>
</protein>
<keyword evidence="6" id="KW-1185">Reference proteome</keyword>
<proteinExistence type="inferred from homology"/>
<dbReference type="PANTHER" id="PTHR18964:SF149">
    <property type="entry name" value="BIFUNCTIONAL UDP-N-ACETYLGLUCOSAMINE 2-EPIMERASE_N-ACETYLMANNOSAMINE KINASE"/>
    <property type="match status" value="1"/>
</dbReference>
<feature type="domain" description="HTH iclR-type" evidence="4">
    <location>
        <begin position="17"/>
        <end position="57"/>
    </location>
</feature>
<dbReference type="RefSeq" id="WP_258386179.1">
    <property type="nucleotide sequence ID" value="NZ_CP091430.1"/>
</dbReference>
<evidence type="ECO:0000259" key="4">
    <source>
        <dbReference type="Pfam" id="PF09339"/>
    </source>
</evidence>
<evidence type="ECO:0000313" key="6">
    <source>
        <dbReference type="Proteomes" id="UP001057877"/>
    </source>
</evidence>
<dbReference type="Gene3D" id="3.30.420.40">
    <property type="match status" value="2"/>
</dbReference>
<dbReference type="InterPro" id="IPR036388">
    <property type="entry name" value="WH-like_DNA-bd_sf"/>
</dbReference>
<comment type="function">
    <text evidence="1">Transcriptional repressor of xylose-utilizing enzymes.</text>
</comment>
<dbReference type="Pfam" id="PF00480">
    <property type="entry name" value="ROK"/>
    <property type="match status" value="1"/>
</dbReference>
<dbReference type="InterPro" id="IPR043129">
    <property type="entry name" value="ATPase_NBD"/>
</dbReference>
<dbReference type="InterPro" id="IPR000600">
    <property type="entry name" value="ROK"/>
</dbReference>
<dbReference type="SUPFAM" id="SSF46785">
    <property type="entry name" value="Winged helix' DNA-binding domain"/>
    <property type="match status" value="1"/>
</dbReference>
<evidence type="ECO:0000256" key="1">
    <source>
        <dbReference type="ARBA" id="ARBA00002486"/>
    </source>
</evidence>
<dbReference type="Gene3D" id="1.10.10.10">
    <property type="entry name" value="Winged helix-like DNA-binding domain superfamily/Winged helix DNA-binding domain"/>
    <property type="match status" value="1"/>
</dbReference>
<organism evidence="5 6">
    <name type="scientific">Paenibacillus spongiae</name>
    <dbReference type="NCBI Taxonomy" id="2909671"/>
    <lineage>
        <taxon>Bacteria</taxon>
        <taxon>Bacillati</taxon>
        <taxon>Bacillota</taxon>
        <taxon>Bacilli</taxon>
        <taxon>Bacillales</taxon>
        <taxon>Paenibacillaceae</taxon>
        <taxon>Paenibacillus</taxon>
    </lineage>
</organism>
<evidence type="ECO:0000256" key="3">
    <source>
        <dbReference type="ARBA" id="ARBA00022629"/>
    </source>
</evidence>
<dbReference type="InterPro" id="IPR005471">
    <property type="entry name" value="Tscrpt_reg_IclR_N"/>
</dbReference>
<reference evidence="5" key="1">
    <citation type="submission" date="2022-01" db="EMBL/GenBank/DDBJ databases">
        <title>Paenibacillus spongiae sp. nov., isolated from marine sponge.</title>
        <authorList>
            <person name="Li Z."/>
            <person name="Zhang M."/>
        </authorList>
    </citation>
    <scope>NUCLEOTIDE SEQUENCE</scope>
    <source>
        <strain evidence="5">PHS-Z3</strain>
    </source>
</reference>
<dbReference type="InterPro" id="IPR049874">
    <property type="entry name" value="ROK_cs"/>
</dbReference>